<accession>A0ABW3F0J5</accession>
<name>A0ABW3F0J5_9ACTN</name>
<reference evidence="2" key="1">
    <citation type="journal article" date="2019" name="Int. J. Syst. Evol. Microbiol.">
        <title>The Global Catalogue of Microorganisms (GCM) 10K type strain sequencing project: providing services to taxonomists for standard genome sequencing and annotation.</title>
        <authorList>
            <consortium name="The Broad Institute Genomics Platform"/>
            <consortium name="The Broad Institute Genome Sequencing Center for Infectious Disease"/>
            <person name="Wu L."/>
            <person name="Ma J."/>
        </authorList>
    </citation>
    <scope>NUCLEOTIDE SEQUENCE [LARGE SCALE GENOMIC DNA]</scope>
    <source>
        <strain evidence="2">JCM 31202</strain>
    </source>
</reference>
<proteinExistence type="predicted"/>
<dbReference type="SUPFAM" id="SSF46785">
    <property type="entry name" value="Winged helix' DNA-binding domain"/>
    <property type="match status" value="1"/>
</dbReference>
<evidence type="ECO:0000313" key="1">
    <source>
        <dbReference type="EMBL" id="MFD0905616.1"/>
    </source>
</evidence>
<dbReference type="InterPro" id="IPR036390">
    <property type="entry name" value="WH_DNA-bd_sf"/>
</dbReference>
<dbReference type="InterPro" id="IPR036388">
    <property type="entry name" value="WH-like_DNA-bd_sf"/>
</dbReference>
<protein>
    <recommendedName>
        <fullName evidence="3">MarR family transcriptional regulator</fullName>
    </recommendedName>
</protein>
<dbReference type="RefSeq" id="WP_378306709.1">
    <property type="nucleotide sequence ID" value="NZ_JBHTJA010000150.1"/>
</dbReference>
<dbReference type="Proteomes" id="UP001596972">
    <property type="component" value="Unassembled WGS sequence"/>
</dbReference>
<organism evidence="1 2">
    <name type="scientific">Actinomadura sediminis</name>
    <dbReference type="NCBI Taxonomy" id="1038904"/>
    <lineage>
        <taxon>Bacteria</taxon>
        <taxon>Bacillati</taxon>
        <taxon>Actinomycetota</taxon>
        <taxon>Actinomycetes</taxon>
        <taxon>Streptosporangiales</taxon>
        <taxon>Thermomonosporaceae</taxon>
        <taxon>Actinomadura</taxon>
    </lineage>
</organism>
<gene>
    <name evidence="1" type="ORF">ACFQ11_34950</name>
</gene>
<evidence type="ECO:0008006" key="3">
    <source>
        <dbReference type="Google" id="ProtNLM"/>
    </source>
</evidence>
<dbReference type="Gene3D" id="1.10.10.10">
    <property type="entry name" value="Winged helix-like DNA-binding domain superfamily/Winged helix DNA-binding domain"/>
    <property type="match status" value="1"/>
</dbReference>
<evidence type="ECO:0000313" key="2">
    <source>
        <dbReference type="Proteomes" id="UP001596972"/>
    </source>
</evidence>
<comment type="caution">
    <text evidence="1">The sequence shown here is derived from an EMBL/GenBank/DDBJ whole genome shotgun (WGS) entry which is preliminary data.</text>
</comment>
<sequence length="144" mass="14815">MTAATLTPKIVGQAEKHHTEVLARALSGTTVDEKQWIPLNQAMAAGGPVDRAGHAARVAAMTRWPVTAVDAALAALIDGGLARELPGGRVEVTDAGRALAARVRTESGRVVDRAYGAVSPEDLATAARVLTAITARMAAELAEG</sequence>
<dbReference type="EMBL" id="JBHTJA010000150">
    <property type="protein sequence ID" value="MFD0905616.1"/>
    <property type="molecule type" value="Genomic_DNA"/>
</dbReference>
<keyword evidence="2" id="KW-1185">Reference proteome</keyword>